<name>A0A7S9D3B3_9BRAD</name>
<proteinExistence type="predicted"/>
<protein>
    <submittedName>
        <fullName evidence="3">CHRD domain-containing protein</fullName>
    </submittedName>
</protein>
<feature type="chain" id="PRO_5032279702" evidence="1">
    <location>
        <begin position="32"/>
        <end position="148"/>
    </location>
</feature>
<feature type="signal peptide" evidence="1">
    <location>
        <begin position="1"/>
        <end position="31"/>
    </location>
</feature>
<evidence type="ECO:0000259" key="2">
    <source>
        <dbReference type="PROSITE" id="PS50933"/>
    </source>
</evidence>
<feature type="domain" description="CHRD" evidence="2">
    <location>
        <begin position="32"/>
        <end position="148"/>
    </location>
</feature>
<keyword evidence="4" id="KW-1185">Reference proteome</keyword>
<dbReference type="Pfam" id="PF07452">
    <property type="entry name" value="CHRD"/>
    <property type="match status" value="1"/>
</dbReference>
<dbReference type="PROSITE" id="PS50933">
    <property type="entry name" value="CHRD"/>
    <property type="match status" value="1"/>
</dbReference>
<dbReference type="InterPro" id="IPR010895">
    <property type="entry name" value="CHRD"/>
</dbReference>
<keyword evidence="1" id="KW-0732">Signal</keyword>
<evidence type="ECO:0000313" key="3">
    <source>
        <dbReference type="EMBL" id="QPF90303.1"/>
    </source>
</evidence>
<dbReference type="Proteomes" id="UP000594621">
    <property type="component" value="Chromosome"/>
</dbReference>
<gene>
    <name evidence="3" type="ORF">IC761_27960</name>
</gene>
<dbReference type="KEGG" id="bcou:IC761_27960"/>
<evidence type="ECO:0000313" key="4">
    <source>
        <dbReference type="Proteomes" id="UP000594621"/>
    </source>
</evidence>
<reference evidence="3 4" key="1">
    <citation type="submission" date="2020-09" db="EMBL/GenBank/DDBJ databases">
        <title>Complete genomes of bradyrhizobia occurring on native shrubby legumes in Australia.</title>
        <authorList>
            <person name="Lafay B."/>
        </authorList>
    </citation>
    <scope>NUCLEOTIDE SEQUENCE [LARGE SCALE GENOMIC DNA]</scope>
    <source>
        <strain evidence="3 4">BDV5040</strain>
    </source>
</reference>
<evidence type="ECO:0000256" key="1">
    <source>
        <dbReference type="SAM" id="SignalP"/>
    </source>
</evidence>
<sequence>MRKANYRICVTLLGTAMLGGLAITTAATANAEVVKLQADLKGSSEVPPNNSAGSGKAEATFDTETKVLTYTVTFAGLSGPAMGAHFHGPVEAGKNAGIVLPFKTVQSPIQGTATLTDNQAADLLAGKWYANIHTAINPGGELRGQMIK</sequence>
<dbReference type="SMART" id="SM00754">
    <property type="entry name" value="CHRD"/>
    <property type="match status" value="1"/>
</dbReference>
<dbReference type="EMBL" id="CP061379">
    <property type="protein sequence ID" value="QPF90303.1"/>
    <property type="molecule type" value="Genomic_DNA"/>
</dbReference>
<organism evidence="3 4">
    <name type="scientific">Bradyrhizobium commune</name>
    <dbReference type="NCBI Taxonomy" id="83627"/>
    <lineage>
        <taxon>Bacteria</taxon>
        <taxon>Pseudomonadati</taxon>
        <taxon>Pseudomonadota</taxon>
        <taxon>Alphaproteobacteria</taxon>
        <taxon>Hyphomicrobiales</taxon>
        <taxon>Nitrobacteraceae</taxon>
        <taxon>Bradyrhizobium</taxon>
    </lineage>
</organism>
<dbReference type="AlphaFoldDB" id="A0A7S9D3B3"/>
<accession>A0A7S9D3B3</accession>